<dbReference type="PROSITE" id="PS00676">
    <property type="entry name" value="SIGMA54_INTERACT_2"/>
    <property type="match status" value="1"/>
</dbReference>
<dbReference type="InterPro" id="IPR011006">
    <property type="entry name" value="CheY-like_superfamily"/>
</dbReference>
<dbReference type="InterPro" id="IPR025662">
    <property type="entry name" value="Sigma_54_int_dom_ATP-bd_1"/>
</dbReference>
<dbReference type="InterPro" id="IPR027417">
    <property type="entry name" value="P-loop_NTPase"/>
</dbReference>
<dbReference type="Proteomes" id="UP000306585">
    <property type="component" value="Unassembled WGS sequence"/>
</dbReference>
<dbReference type="Pfam" id="PF00158">
    <property type="entry name" value="Sigma54_activat"/>
    <property type="match status" value="1"/>
</dbReference>
<evidence type="ECO:0000256" key="3">
    <source>
        <dbReference type="ARBA" id="ARBA00023015"/>
    </source>
</evidence>
<dbReference type="InterPro" id="IPR002078">
    <property type="entry name" value="Sigma_54_int"/>
</dbReference>
<dbReference type="FunFam" id="3.40.50.300:FF:000006">
    <property type="entry name" value="DNA-binding transcriptional regulator NtrC"/>
    <property type="match status" value="1"/>
</dbReference>
<evidence type="ECO:0000313" key="8">
    <source>
        <dbReference type="Proteomes" id="UP000306585"/>
    </source>
</evidence>
<dbReference type="Pfam" id="PF02954">
    <property type="entry name" value="HTH_8"/>
    <property type="match status" value="1"/>
</dbReference>
<dbReference type="SUPFAM" id="SSF52172">
    <property type="entry name" value="CheY-like"/>
    <property type="match status" value="1"/>
</dbReference>
<keyword evidence="2" id="KW-0067">ATP-binding</keyword>
<dbReference type="AlphaFoldDB" id="A0A5R9GW29"/>
<dbReference type="GO" id="GO:0006355">
    <property type="term" value="P:regulation of DNA-templated transcription"/>
    <property type="evidence" value="ECO:0007669"/>
    <property type="project" value="InterPro"/>
</dbReference>
<dbReference type="InterPro" id="IPR058031">
    <property type="entry name" value="AAA_lid_NorR"/>
</dbReference>
<dbReference type="PANTHER" id="PTHR32071">
    <property type="entry name" value="TRANSCRIPTIONAL REGULATORY PROTEIN"/>
    <property type="match status" value="1"/>
</dbReference>
<dbReference type="GO" id="GO:0043565">
    <property type="term" value="F:sequence-specific DNA binding"/>
    <property type="evidence" value="ECO:0007669"/>
    <property type="project" value="InterPro"/>
</dbReference>
<sequence>MNHKPQIILIGFPQNEEAELRVQLGRLLPDTLIESQSTDSRQPVNGDDSLIFIWDSITSPAMVRRLFEGAPQANIVLLTDLGNADRAADLMHMGVMDYRLLPVPDDVLQIYIRKSGHQSELARQASAQQPAPEDTKNIFVTEDIETRRLLDRVALVAPSNASVLVIGESGTGKERLSRYVHACSNRSHENFIAINCAAIPEGVLEAELFGHEKGAFTGATTARPGKFELAHEGTLLLDEITEMPVHLQAKLLRVLQEGEVDRLGGRKPVKIDVRVIATSNRDISRAVQEGVFRQDLYYRLNVVTIQLPPLRKRPGDIQPLARHFLNHFSEMYRRGAPVLSPEAVHTLQAYPWPGNARELENCMHRAFLMAMDDAIRPEHLCLDNLSPQATADIQQSGPGVEPGVSIRDMERALIEKTLIHVKGNRTEAAQLLGISIRTLRNKLQIYESGMSLAG</sequence>
<feature type="domain" description="Sigma-54 factor interaction" evidence="6">
    <location>
        <begin position="139"/>
        <end position="368"/>
    </location>
</feature>
<comment type="caution">
    <text evidence="7">The sequence shown here is derived from an EMBL/GenBank/DDBJ whole genome shotgun (WGS) entry which is preliminary data.</text>
</comment>
<evidence type="ECO:0000313" key="7">
    <source>
        <dbReference type="EMBL" id="TLS68959.1"/>
    </source>
</evidence>
<dbReference type="PROSITE" id="PS00675">
    <property type="entry name" value="SIGMA54_INTERACT_1"/>
    <property type="match status" value="1"/>
</dbReference>
<dbReference type="OrthoDB" id="9804019at2"/>
<dbReference type="PRINTS" id="PR01590">
    <property type="entry name" value="HTHFIS"/>
</dbReference>
<dbReference type="SUPFAM" id="SSF52540">
    <property type="entry name" value="P-loop containing nucleoside triphosphate hydrolases"/>
    <property type="match status" value="1"/>
</dbReference>
<dbReference type="EMBL" id="VBRY01000001">
    <property type="protein sequence ID" value="TLS68959.1"/>
    <property type="molecule type" value="Genomic_DNA"/>
</dbReference>
<dbReference type="InterPro" id="IPR003593">
    <property type="entry name" value="AAA+_ATPase"/>
</dbReference>
<name>A0A5R9GW29_9PROT</name>
<evidence type="ECO:0000256" key="2">
    <source>
        <dbReference type="ARBA" id="ARBA00022840"/>
    </source>
</evidence>
<dbReference type="GO" id="GO:0005524">
    <property type="term" value="F:ATP binding"/>
    <property type="evidence" value="ECO:0007669"/>
    <property type="project" value="UniProtKB-KW"/>
</dbReference>
<dbReference type="Gene3D" id="1.10.8.60">
    <property type="match status" value="1"/>
</dbReference>
<dbReference type="PROSITE" id="PS50045">
    <property type="entry name" value="SIGMA54_INTERACT_4"/>
    <property type="match status" value="1"/>
</dbReference>
<dbReference type="SUPFAM" id="SSF46689">
    <property type="entry name" value="Homeodomain-like"/>
    <property type="match status" value="1"/>
</dbReference>
<gene>
    <name evidence="7" type="ORF">FEF65_00185</name>
</gene>
<evidence type="ECO:0000259" key="6">
    <source>
        <dbReference type="PROSITE" id="PS50045"/>
    </source>
</evidence>
<keyword evidence="8" id="KW-1185">Reference proteome</keyword>
<keyword evidence="3" id="KW-0805">Transcription regulation</keyword>
<dbReference type="InterPro" id="IPR025943">
    <property type="entry name" value="Sigma_54_int_dom_ATP-bd_2"/>
</dbReference>
<keyword evidence="4" id="KW-0238">DNA-binding</keyword>
<dbReference type="PANTHER" id="PTHR32071:SF21">
    <property type="entry name" value="TRANSCRIPTIONAL REGULATORY PROTEIN FLGR"/>
    <property type="match status" value="1"/>
</dbReference>
<evidence type="ECO:0000256" key="1">
    <source>
        <dbReference type="ARBA" id="ARBA00022741"/>
    </source>
</evidence>
<dbReference type="InterPro" id="IPR009057">
    <property type="entry name" value="Homeodomain-like_sf"/>
</dbReference>
<dbReference type="Gene3D" id="1.10.10.60">
    <property type="entry name" value="Homeodomain-like"/>
    <property type="match status" value="1"/>
</dbReference>
<protein>
    <submittedName>
        <fullName evidence="7">Sigma-54-dependent Fis family transcriptional regulator</fullName>
    </submittedName>
</protein>
<evidence type="ECO:0000256" key="4">
    <source>
        <dbReference type="ARBA" id="ARBA00023125"/>
    </source>
</evidence>
<organism evidence="7 8">
    <name type="scientific">Mariprofundus erugo</name>
    <dbReference type="NCBI Taxonomy" id="2528639"/>
    <lineage>
        <taxon>Bacteria</taxon>
        <taxon>Pseudomonadati</taxon>
        <taxon>Pseudomonadota</taxon>
        <taxon>Candidatius Mariprofundia</taxon>
        <taxon>Mariprofundales</taxon>
        <taxon>Mariprofundaceae</taxon>
        <taxon>Mariprofundus</taxon>
    </lineage>
</organism>
<accession>A0A5R9GW29</accession>
<keyword evidence="5" id="KW-0804">Transcription</keyword>
<dbReference type="InterPro" id="IPR002197">
    <property type="entry name" value="HTH_Fis"/>
</dbReference>
<dbReference type="SMART" id="SM00382">
    <property type="entry name" value="AAA"/>
    <property type="match status" value="1"/>
</dbReference>
<dbReference type="RefSeq" id="WP_138237775.1">
    <property type="nucleotide sequence ID" value="NZ_VBRY01000001.1"/>
</dbReference>
<dbReference type="Gene3D" id="3.40.50.300">
    <property type="entry name" value="P-loop containing nucleotide triphosphate hydrolases"/>
    <property type="match status" value="1"/>
</dbReference>
<dbReference type="Pfam" id="PF25601">
    <property type="entry name" value="AAA_lid_14"/>
    <property type="match status" value="1"/>
</dbReference>
<reference evidence="7 8" key="1">
    <citation type="journal article" date="2019" name="Appl. Environ. Microbiol.">
        <title>Environmental Evidence and Genomic Insight of Iron-oxidizing Bacteria Preference Towards More Corrosion Resistant Stainless Steel at Higher Salinities.</title>
        <authorList>
            <person name="Garrison C.E."/>
            <person name="Price K.A."/>
            <person name="Field E.K."/>
        </authorList>
    </citation>
    <scope>NUCLEOTIDE SEQUENCE [LARGE SCALE GENOMIC DNA]</scope>
    <source>
        <strain evidence="7 8">P3</strain>
    </source>
</reference>
<keyword evidence="1" id="KW-0547">Nucleotide-binding</keyword>
<dbReference type="CDD" id="cd00009">
    <property type="entry name" value="AAA"/>
    <property type="match status" value="1"/>
</dbReference>
<proteinExistence type="predicted"/>
<evidence type="ECO:0000256" key="5">
    <source>
        <dbReference type="ARBA" id="ARBA00023163"/>
    </source>
</evidence>